<evidence type="ECO:0000313" key="8">
    <source>
        <dbReference type="Proteomes" id="UP000663854"/>
    </source>
</evidence>
<organism evidence="6 8">
    <name type="scientific">Rotaria sordida</name>
    <dbReference type="NCBI Taxonomy" id="392033"/>
    <lineage>
        <taxon>Eukaryota</taxon>
        <taxon>Metazoa</taxon>
        <taxon>Spiralia</taxon>
        <taxon>Gnathifera</taxon>
        <taxon>Rotifera</taxon>
        <taxon>Eurotatoria</taxon>
        <taxon>Bdelloidea</taxon>
        <taxon>Philodinida</taxon>
        <taxon>Philodinidae</taxon>
        <taxon>Rotaria</taxon>
    </lineage>
</organism>
<evidence type="ECO:0000256" key="1">
    <source>
        <dbReference type="ARBA" id="ARBA00022723"/>
    </source>
</evidence>
<sequence length="464" mass="54655">MYLIVDTTKRKKCLLFDEYRYLRDHIRNTTTYWRCEKLTGCPGRAIQRGDEPPVISSPHNHDPNKEQNEIIKFKSDIKFRIREEQVPLKQLYRSELIKRYTINPNDVRNLPQFHQIKTSLYRVKNENYPPLPRSINEVSIEGKWRMSMDNKDFILVDHLNPRFLTFGTQQSLHDLCALDHIFLDGTFKSCPDPFAQLYTVHIQSSILNNTVPVLYSLLPNKTKNMYKLFFNELRTVTVKHDLVLNPRFITVDFEQGAISALKHIFPGATLKGCNFHYNQCLFKKIQELGLQKDYYDSSPDDPTSVKSLFKQTAALTFMPMSEINDLWCGIMDKFDHIPHARDFFDYFTETWVDEGCLFPRTLWNYYNFDGPRTTNGLEGWHHRLNSNIGTTNPNLYVVIEELKKDYAFNMATLKQLENNTNKPPRKKQFIFRNQRIMDLMTRYGKGALSLEEYFVKMCNTISTK</sequence>
<evidence type="ECO:0000256" key="3">
    <source>
        <dbReference type="ARBA" id="ARBA00022833"/>
    </source>
</evidence>
<evidence type="ECO:0000313" key="7">
    <source>
        <dbReference type="EMBL" id="CAF1295660.1"/>
    </source>
</evidence>
<dbReference type="EMBL" id="CAJNOL010001136">
    <property type="protein sequence ID" value="CAF1295660.1"/>
    <property type="molecule type" value="Genomic_DNA"/>
</dbReference>
<dbReference type="PANTHER" id="PTHR47160">
    <property type="entry name" value="PUTATIVE-RELATED"/>
    <property type="match status" value="1"/>
</dbReference>
<evidence type="ECO:0000259" key="4">
    <source>
        <dbReference type="Pfam" id="PF04500"/>
    </source>
</evidence>
<protein>
    <recommendedName>
        <fullName evidence="10">MULE transposase domain-containing protein</fullName>
    </recommendedName>
</protein>
<keyword evidence="3" id="KW-0862">Zinc</keyword>
<name>A0A814NWF2_9BILA</name>
<evidence type="ECO:0008006" key="10">
    <source>
        <dbReference type="Google" id="ProtNLM"/>
    </source>
</evidence>
<gene>
    <name evidence="7" type="ORF">JXQ802_LOCUS29228</name>
    <name evidence="6" type="ORF">PYM288_LOCUS19460</name>
</gene>
<dbReference type="Pfam" id="PF04500">
    <property type="entry name" value="FLYWCH"/>
    <property type="match status" value="1"/>
</dbReference>
<feature type="domain" description="MULE transposase" evidence="5">
    <location>
        <begin position="181"/>
        <end position="279"/>
    </location>
</feature>
<reference evidence="6" key="1">
    <citation type="submission" date="2021-02" db="EMBL/GenBank/DDBJ databases">
        <authorList>
            <person name="Nowell W R."/>
        </authorList>
    </citation>
    <scope>NUCLEOTIDE SEQUENCE</scope>
</reference>
<proteinExistence type="predicted"/>
<comment type="caution">
    <text evidence="6">The sequence shown here is derived from an EMBL/GenBank/DDBJ whole genome shotgun (WGS) entry which is preliminary data.</text>
</comment>
<dbReference type="AlphaFoldDB" id="A0A814NWF2"/>
<keyword evidence="2" id="KW-0863">Zinc-finger</keyword>
<dbReference type="Proteomes" id="UP000663870">
    <property type="component" value="Unassembled WGS sequence"/>
</dbReference>
<evidence type="ECO:0000313" key="9">
    <source>
        <dbReference type="Proteomes" id="UP000663870"/>
    </source>
</evidence>
<dbReference type="Proteomes" id="UP000663854">
    <property type="component" value="Unassembled WGS sequence"/>
</dbReference>
<feature type="domain" description="FLYWCH-type" evidence="4">
    <location>
        <begin position="5"/>
        <end position="61"/>
    </location>
</feature>
<keyword evidence="9" id="KW-1185">Reference proteome</keyword>
<evidence type="ECO:0000259" key="5">
    <source>
        <dbReference type="Pfam" id="PF10551"/>
    </source>
</evidence>
<dbReference type="PANTHER" id="PTHR47160:SF10">
    <property type="entry name" value="MULE TRANSPOSASE DOMAIN-CONTAINING PROTEIN"/>
    <property type="match status" value="1"/>
</dbReference>
<evidence type="ECO:0000313" key="6">
    <source>
        <dbReference type="EMBL" id="CAF1096748.1"/>
    </source>
</evidence>
<dbReference type="EMBL" id="CAJNOH010000652">
    <property type="protein sequence ID" value="CAF1096748.1"/>
    <property type="molecule type" value="Genomic_DNA"/>
</dbReference>
<keyword evidence="1" id="KW-0479">Metal-binding</keyword>
<dbReference type="InterPro" id="IPR007588">
    <property type="entry name" value="Znf_FLYWCH"/>
</dbReference>
<dbReference type="InterPro" id="IPR018289">
    <property type="entry name" value="MULE_transposase_dom"/>
</dbReference>
<dbReference type="Pfam" id="PF10551">
    <property type="entry name" value="MULE"/>
    <property type="match status" value="1"/>
</dbReference>
<dbReference type="Gene3D" id="2.20.25.240">
    <property type="match status" value="1"/>
</dbReference>
<evidence type="ECO:0000256" key="2">
    <source>
        <dbReference type="ARBA" id="ARBA00022771"/>
    </source>
</evidence>
<dbReference type="GO" id="GO:0008270">
    <property type="term" value="F:zinc ion binding"/>
    <property type="evidence" value="ECO:0007669"/>
    <property type="project" value="UniProtKB-KW"/>
</dbReference>
<accession>A0A814NWF2</accession>